<protein>
    <submittedName>
        <fullName evidence="2">HD_domain domain-containing protein</fullName>
    </submittedName>
</protein>
<evidence type="ECO:0000313" key="2">
    <source>
        <dbReference type="WBParaSite" id="SPAL_0001292600.1"/>
    </source>
</evidence>
<keyword evidence="1" id="KW-1185">Reference proteome</keyword>
<dbReference type="AlphaFoldDB" id="A0A0N5C4P5"/>
<sequence>MPSHHCQDRNYLYMIQLELSAVLDRAEKEGKPTENEIQSHYVLIGEMKETIQLGFERKIAEYIHKLHYKLGYDESHGINKVQDSFFRHYKIEEEQFREMVGRNFHNFINQQKYQDLFIIAGTQIKLRVIKNE</sequence>
<dbReference type="Proteomes" id="UP000046392">
    <property type="component" value="Unplaced"/>
</dbReference>
<evidence type="ECO:0000313" key="1">
    <source>
        <dbReference type="Proteomes" id="UP000046392"/>
    </source>
</evidence>
<reference evidence="2" key="1">
    <citation type="submission" date="2017-02" db="UniProtKB">
        <authorList>
            <consortium name="WormBaseParasite"/>
        </authorList>
    </citation>
    <scope>IDENTIFICATION</scope>
</reference>
<proteinExistence type="predicted"/>
<dbReference type="WBParaSite" id="SPAL_0001292600.1">
    <property type="protein sequence ID" value="SPAL_0001292600.1"/>
    <property type="gene ID" value="SPAL_0001292600"/>
</dbReference>
<organism evidence="1 2">
    <name type="scientific">Strongyloides papillosus</name>
    <name type="common">Intestinal threadworm</name>
    <dbReference type="NCBI Taxonomy" id="174720"/>
    <lineage>
        <taxon>Eukaryota</taxon>
        <taxon>Metazoa</taxon>
        <taxon>Ecdysozoa</taxon>
        <taxon>Nematoda</taxon>
        <taxon>Chromadorea</taxon>
        <taxon>Rhabditida</taxon>
        <taxon>Tylenchina</taxon>
        <taxon>Panagrolaimomorpha</taxon>
        <taxon>Strongyloidoidea</taxon>
        <taxon>Strongyloididae</taxon>
        <taxon>Strongyloides</taxon>
    </lineage>
</organism>
<name>A0A0N5C4P5_STREA</name>
<accession>A0A0N5C4P5</accession>